<feature type="transmembrane region" description="Helical" evidence="8">
    <location>
        <begin position="333"/>
        <end position="352"/>
    </location>
</feature>
<evidence type="ECO:0000256" key="7">
    <source>
        <dbReference type="SAM" id="MobiDB-lite"/>
    </source>
</evidence>
<feature type="transmembrane region" description="Helical" evidence="8">
    <location>
        <begin position="279"/>
        <end position="298"/>
    </location>
</feature>
<dbReference type="EMBL" id="JXTB01000089">
    <property type="protein sequence ID" value="PON65293.1"/>
    <property type="molecule type" value="Genomic_DNA"/>
</dbReference>
<dbReference type="CDD" id="cd07042">
    <property type="entry name" value="STAS_SulP_like_sulfate_transporter"/>
    <property type="match status" value="1"/>
</dbReference>
<gene>
    <name evidence="10" type="ORF">PanWU01x14_118100</name>
</gene>
<keyword evidence="6 8" id="KW-0472">Membrane</keyword>
<feature type="transmembrane region" description="Helical" evidence="8">
    <location>
        <begin position="211"/>
        <end position="233"/>
    </location>
</feature>
<dbReference type="InterPro" id="IPR036513">
    <property type="entry name" value="STAS_dom_sf"/>
</dbReference>
<feature type="transmembrane region" description="Helical" evidence="8">
    <location>
        <begin position="549"/>
        <end position="573"/>
    </location>
</feature>
<dbReference type="GO" id="GO:0008271">
    <property type="term" value="F:secondary active sulfate transmembrane transporter activity"/>
    <property type="evidence" value="ECO:0007669"/>
    <property type="project" value="InterPro"/>
</dbReference>
<accession>A0A2P5CW68</accession>
<evidence type="ECO:0000256" key="5">
    <source>
        <dbReference type="ARBA" id="ARBA00022989"/>
    </source>
</evidence>
<evidence type="ECO:0000256" key="6">
    <source>
        <dbReference type="ARBA" id="ARBA00023136"/>
    </source>
</evidence>
<protein>
    <submittedName>
        <fullName evidence="10">Low affinity sulfate transporter</fullName>
    </submittedName>
</protein>
<feature type="region of interest" description="Disordered" evidence="7">
    <location>
        <begin position="1"/>
        <end position="70"/>
    </location>
</feature>
<feature type="transmembrane region" description="Helical" evidence="8">
    <location>
        <begin position="253"/>
        <end position="273"/>
    </location>
</feature>
<dbReference type="Proteomes" id="UP000237105">
    <property type="component" value="Unassembled WGS sequence"/>
</dbReference>
<dbReference type="InterPro" id="IPR002645">
    <property type="entry name" value="STAS_dom"/>
</dbReference>
<feature type="compositionally biased region" description="Gly residues" evidence="7">
    <location>
        <begin position="10"/>
        <end position="21"/>
    </location>
</feature>
<dbReference type="InterPro" id="IPR011547">
    <property type="entry name" value="SLC26A/SulP_dom"/>
</dbReference>
<keyword evidence="11" id="KW-1185">Reference proteome</keyword>
<dbReference type="STRING" id="3476.A0A2P5CW68"/>
<dbReference type="Gene3D" id="3.30.750.24">
    <property type="entry name" value="STAS domain"/>
    <property type="match status" value="1"/>
</dbReference>
<evidence type="ECO:0000256" key="8">
    <source>
        <dbReference type="SAM" id="Phobius"/>
    </source>
</evidence>
<evidence type="ECO:0000256" key="4">
    <source>
        <dbReference type="ARBA" id="ARBA00022692"/>
    </source>
</evidence>
<evidence type="ECO:0000313" key="10">
    <source>
        <dbReference type="EMBL" id="PON65293.1"/>
    </source>
</evidence>
<evidence type="ECO:0000256" key="3">
    <source>
        <dbReference type="ARBA" id="ARBA00022448"/>
    </source>
</evidence>
<dbReference type="AlphaFoldDB" id="A0A2P5CW68"/>
<evidence type="ECO:0000313" key="11">
    <source>
        <dbReference type="Proteomes" id="UP000237105"/>
    </source>
</evidence>
<feature type="transmembrane region" description="Helical" evidence="8">
    <location>
        <begin position="173"/>
        <end position="191"/>
    </location>
</feature>
<feature type="transmembrane region" description="Helical" evidence="8">
    <location>
        <begin position="453"/>
        <end position="475"/>
    </location>
</feature>
<evidence type="ECO:0000256" key="1">
    <source>
        <dbReference type="ARBA" id="ARBA00004141"/>
    </source>
</evidence>
<evidence type="ECO:0000259" key="9">
    <source>
        <dbReference type="PROSITE" id="PS50801"/>
    </source>
</evidence>
<dbReference type="GO" id="GO:0016020">
    <property type="term" value="C:membrane"/>
    <property type="evidence" value="ECO:0007669"/>
    <property type="project" value="UniProtKB-SubCell"/>
</dbReference>
<keyword evidence="4 8" id="KW-0812">Transmembrane</keyword>
<dbReference type="SUPFAM" id="SSF52091">
    <property type="entry name" value="SpoIIaa-like"/>
    <property type="match status" value="1"/>
</dbReference>
<feature type="transmembrane region" description="Helical" evidence="8">
    <location>
        <begin position="359"/>
        <end position="381"/>
    </location>
</feature>
<evidence type="ECO:0000256" key="2">
    <source>
        <dbReference type="ARBA" id="ARBA00008692"/>
    </source>
</evidence>
<dbReference type="PROSITE" id="PS01130">
    <property type="entry name" value="SLC26A"/>
    <property type="match status" value="1"/>
</dbReference>
<feature type="transmembrane region" description="Helical" evidence="8">
    <location>
        <begin position="419"/>
        <end position="441"/>
    </location>
</feature>
<sequence>MASSAMDDNAGGGGSGSGSGSGRSERARYLGFNTIAPHPSPAAAAGADDESKKETSFQASSPKHFKKPSSITSTASIEAFNIDIAEEEAGDHDIEKNGVVERSQWVLRAPEPPGLFREVVDSVRDTVGSMKNKYHSSLKNQSFTKRVVSVQQEIFPILAWGRNYRATKFKNDLLAGLTIASLCIPQSIGYATLAKLDPQYGLYTSVVPPLIYAVMGTSRDIAIGPVAVVSLLLPSMIEKLVDPGTDPITYRNLVLTTTFFSGIFQAAFGFFRLGFLVDFLSHAAIVGFMAGAAIIIGLQQLKGLLGITHFTNKTDIISVMKAVWNSIHHPWSPYNFIIGCSFLGFIIFTRFLGKKNKKLFWLPAIAPLVSVILSTLIVFLARADKNGVKIVKHIKGGLNPSSVHQLQLNGPFVWDVAKIGLIVAVVALTEAIAVGRSFATIKGYHLDGNKEMVAMGFMNVIGSLTSCYVATGSFSRTAVNFSAGCETLVSNIVMAITVLISLQFLTKLLYYTPTAILASIILSALPGLINLNAACHIWKLDKLDFLACAGAFFGVLFASVEIGLTVAVTISFVKIILISIRPGTETLGRLPGTDIYCDIQQYRMATQIPGIMIIRIKPALLCFANANFVRERIVNWISEDIEGNTKRTIQQLILDMSNLLNIDTSGIASLEDMHKSLTTQGIELAIANPRWQVIHKLRLANFVSKIEERVFLSVGEAVINYANTKIHIRTTTC</sequence>
<dbReference type="NCBIfam" id="TIGR00815">
    <property type="entry name" value="sulP"/>
    <property type="match status" value="1"/>
</dbReference>
<feature type="domain" description="STAS" evidence="9">
    <location>
        <begin position="621"/>
        <end position="721"/>
    </location>
</feature>
<reference evidence="11" key="1">
    <citation type="submission" date="2016-06" db="EMBL/GenBank/DDBJ databases">
        <title>Parallel loss of symbiosis genes in relatives of nitrogen-fixing non-legume Parasponia.</title>
        <authorList>
            <person name="Van Velzen R."/>
            <person name="Holmer R."/>
            <person name="Bu F."/>
            <person name="Rutten L."/>
            <person name="Van Zeijl A."/>
            <person name="Liu W."/>
            <person name="Santuari L."/>
            <person name="Cao Q."/>
            <person name="Sharma T."/>
            <person name="Shen D."/>
            <person name="Roswanjaya Y."/>
            <person name="Wardhani T."/>
            <person name="Kalhor M.S."/>
            <person name="Jansen J."/>
            <person name="Van den Hoogen J."/>
            <person name="Gungor B."/>
            <person name="Hartog M."/>
            <person name="Hontelez J."/>
            <person name="Verver J."/>
            <person name="Yang W.-C."/>
            <person name="Schijlen E."/>
            <person name="Repin R."/>
            <person name="Schilthuizen M."/>
            <person name="Schranz E."/>
            <person name="Heidstra R."/>
            <person name="Miyata K."/>
            <person name="Fedorova E."/>
            <person name="Kohlen W."/>
            <person name="Bisseling T."/>
            <person name="Smit S."/>
            <person name="Geurts R."/>
        </authorList>
    </citation>
    <scope>NUCLEOTIDE SEQUENCE [LARGE SCALE GENOMIC DNA]</scope>
    <source>
        <strain evidence="11">cv. WU1-14</strain>
    </source>
</reference>
<dbReference type="Pfam" id="PF00916">
    <property type="entry name" value="Sulfate_transp"/>
    <property type="match status" value="1"/>
</dbReference>
<dbReference type="PANTHER" id="PTHR11814">
    <property type="entry name" value="SULFATE TRANSPORTER"/>
    <property type="match status" value="1"/>
</dbReference>
<proteinExistence type="inferred from homology"/>
<keyword evidence="3" id="KW-0813">Transport</keyword>
<dbReference type="InterPro" id="IPR001902">
    <property type="entry name" value="SLC26A/SulP_fam"/>
</dbReference>
<feature type="transmembrane region" description="Helical" evidence="8">
    <location>
        <begin position="508"/>
        <end position="529"/>
    </location>
</feature>
<comment type="similarity">
    <text evidence="2">Belongs to the SLC26A/SulP transporter (TC 2.A.53) family.</text>
</comment>
<dbReference type="FunFam" id="3.30.750.24:FF:000002">
    <property type="entry name" value="Sulfate transporter 31"/>
    <property type="match status" value="1"/>
</dbReference>
<dbReference type="InterPro" id="IPR018045">
    <property type="entry name" value="S04_transporter_CS"/>
</dbReference>
<dbReference type="OrthoDB" id="288203at2759"/>
<keyword evidence="5 8" id="KW-1133">Transmembrane helix</keyword>
<name>A0A2P5CW68_PARAD</name>
<organism evidence="10 11">
    <name type="scientific">Parasponia andersonii</name>
    <name type="common">Sponia andersonii</name>
    <dbReference type="NCBI Taxonomy" id="3476"/>
    <lineage>
        <taxon>Eukaryota</taxon>
        <taxon>Viridiplantae</taxon>
        <taxon>Streptophyta</taxon>
        <taxon>Embryophyta</taxon>
        <taxon>Tracheophyta</taxon>
        <taxon>Spermatophyta</taxon>
        <taxon>Magnoliopsida</taxon>
        <taxon>eudicotyledons</taxon>
        <taxon>Gunneridae</taxon>
        <taxon>Pentapetalae</taxon>
        <taxon>rosids</taxon>
        <taxon>fabids</taxon>
        <taxon>Rosales</taxon>
        <taxon>Cannabaceae</taxon>
        <taxon>Parasponia</taxon>
    </lineage>
</organism>
<feature type="transmembrane region" description="Helical" evidence="8">
    <location>
        <begin position="481"/>
        <end position="501"/>
    </location>
</feature>
<comment type="caution">
    <text evidence="10">The sequence shown here is derived from an EMBL/GenBank/DDBJ whole genome shotgun (WGS) entry which is preliminary data.</text>
</comment>
<dbReference type="PROSITE" id="PS50801">
    <property type="entry name" value="STAS"/>
    <property type="match status" value="1"/>
</dbReference>
<dbReference type="Pfam" id="PF01740">
    <property type="entry name" value="STAS"/>
    <property type="match status" value="1"/>
</dbReference>
<comment type="subcellular location">
    <subcellularLocation>
        <location evidence="1">Membrane</location>
        <topology evidence="1">Multi-pass membrane protein</topology>
    </subcellularLocation>
</comment>